<evidence type="ECO:0000313" key="3">
    <source>
        <dbReference type="Proteomes" id="UP000313359"/>
    </source>
</evidence>
<dbReference type="AlphaFoldDB" id="A0A5C2SFN0"/>
<name>A0A5C2SFN0_9APHY</name>
<feature type="compositionally biased region" description="Basic residues" evidence="1">
    <location>
        <begin position="40"/>
        <end position="51"/>
    </location>
</feature>
<proteinExistence type="predicted"/>
<gene>
    <name evidence="2" type="ORF">L227DRAFT_430439</name>
</gene>
<reference evidence="2" key="1">
    <citation type="journal article" date="2018" name="Genome Biol. Evol.">
        <title>Genomics and development of Lentinus tigrinus, a white-rot wood-decaying mushroom with dimorphic fruiting bodies.</title>
        <authorList>
            <person name="Wu B."/>
            <person name="Xu Z."/>
            <person name="Knudson A."/>
            <person name="Carlson A."/>
            <person name="Chen N."/>
            <person name="Kovaka S."/>
            <person name="LaButti K."/>
            <person name="Lipzen A."/>
            <person name="Pennachio C."/>
            <person name="Riley R."/>
            <person name="Schakwitz W."/>
            <person name="Umezawa K."/>
            <person name="Ohm R.A."/>
            <person name="Grigoriev I.V."/>
            <person name="Nagy L.G."/>
            <person name="Gibbons J."/>
            <person name="Hibbett D."/>
        </authorList>
    </citation>
    <scope>NUCLEOTIDE SEQUENCE [LARGE SCALE GENOMIC DNA]</scope>
    <source>
        <strain evidence="2">ALCF2SS1-6</strain>
    </source>
</reference>
<accession>A0A5C2SFN0</accession>
<keyword evidence="3" id="KW-1185">Reference proteome</keyword>
<sequence>MSQGLAGFRSSTLSISTLTVSRCTARSSSGIGSRSSPNRAHLHPCSSRRREKTGPLAQAGPRCVTTPPWMIGQIPPTRGTASTAQISPLQPFLSDHARIVGQTAREACVQCRDLPETWHSHVTSSQAPLSHHQIA</sequence>
<feature type="region of interest" description="Disordered" evidence="1">
    <location>
        <begin position="26"/>
        <end position="83"/>
    </location>
</feature>
<evidence type="ECO:0000313" key="2">
    <source>
        <dbReference type="EMBL" id="RPD62583.1"/>
    </source>
</evidence>
<feature type="compositionally biased region" description="Low complexity" evidence="1">
    <location>
        <begin position="26"/>
        <end position="36"/>
    </location>
</feature>
<organism evidence="2 3">
    <name type="scientific">Lentinus tigrinus ALCF2SS1-6</name>
    <dbReference type="NCBI Taxonomy" id="1328759"/>
    <lineage>
        <taxon>Eukaryota</taxon>
        <taxon>Fungi</taxon>
        <taxon>Dikarya</taxon>
        <taxon>Basidiomycota</taxon>
        <taxon>Agaricomycotina</taxon>
        <taxon>Agaricomycetes</taxon>
        <taxon>Polyporales</taxon>
        <taxon>Polyporaceae</taxon>
        <taxon>Lentinus</taxon>
    </lineage>
</organism>
<evidence type="ECO:0000256" key="1">
    <source>
        <dbReference type="SAM" id="MobiDB-lite"/>
    </source>
</evidence>
<dbReference type="EMBL" id="ML122258">
    <property type="protein sequence ID" value="RPD62583.1"/>
    <property type="molecule type" value="Genomic_DNA"/>
</dbReference>
<dbReference type="Proteomes" id="UP000313359">
    <property type="component" value="Unassembled WGS sequence"/>
</dbReference>
<protein>
    <submittedName>
        <fullName evidence="2">Uncharacterized protein</fullName>
    </submittedName>
</protein>